<dbReference type="Proteomes" id="UP001454036">
    <property type="component" value="Unassembled WGS sequence"/>
</dbReference>
<organism evidence="1 2">
    <name type="scientific">Lithospermum erythrorhizon</name>
    <name type="common">Purple gromwell</name>
    <name type="synonym">Lithospermum officinale var. erythrorhizon</name>
    <dbReference type="NCBI Taxonomy" id="34254"/>
    <lineage>
        <taxon>Eukaryota</taxon>
        <taxon>Viridiplantae</taxon>
        <taxon>Streptophyta</taxon>
        <taxon>Embryophyta</taxon>
        <taxon>Tracheophyta</taxon>
        <taxon>Spermatophyta</taxon>
        <taxon>Magnoliopsida</taxon>
        <taxon>eudicotyledons</taxon>
        <taxon>Gunneridae</taxon>
        <taxon>Pentapetalae</taxon>
        <taxon>asterids</taxon>
        <taxon>lamiids</taxon>
        <taxon>Boraginales</taxon>
        <taxon>Boraginaceae</taxon>
        <taxon>Boraginoideae</taxon>
        <taxon>Lithospermeae</taxon>
        <taxon>Lithospermum</taxon>
    </lineage>
</organism>
<accession>A0AAV3RVU3</accession>
<reference evidence="1 2" key="1">
    <citation type="submission" date="2024-01" db="EMBL/GenBank/DDBJ databases">
        <title>The complete chloroplast genome sequence of Lithospermum erythrorhizon: insights into the phylogenetic relationship among Boraginaceae species and the maternal lineages of purple gromwells.</title>
        <authorList>
            <person name="Okada T."/>
            <person name="Watanabe K."/>
        </authorList>
    </citation>
    <scope>NUCLEOTIDE SEQUENCE [LARGE SCALE GENOMIC DNA]</scope>
</reference>
<name>A0AAV3RVU3_LITER</name>
<dbReference type="PANTHER" id="PTHR47481">
    <property type="match status" value="1"/>
</dbReference>
<dbReference type="AlphaFoldDB" id="A0AAV3RVU3"/>
<protein>
    <submittedName>
        <fullName evidence="1">Uncharacterized protein</fullName>
    </submittedName>
</protein>
<sequence length="142" mass="15635">MSQLSPSPASSPLTPLTFLQLSHVNIKNLISMMCDFLNFTLWKTVIIPFFESHGVLSYIDGSSLCPPPFVSVTGTSVAPNPAYFDWKRIDAVVLSWIQATVSLDVLRALPQPGVSFTSREAWVKIDAIFSSQNQSQGDSTHF</sequence>
<evidence type="ECO:0000313" key="1">
    <source>
        <dbReference type="EMBL" id="GAA0184512.1"/>
    </source>
</evidence>
<keyword evidence="2" id="KW-1185">Reference proteome</keyword>
<comment type="caution">
    <text evidence="1">The sequence shown here is derived from an EMBL/GenBank/DDBJ whole genome shotgun (WGS) entry which is preliminary data.</text>
</comment>
<dbReference type="EMBL" id="BAABME010011956">
    <property type="protein sequence ID" value="GAA0184512.1"/>
    <property type="molecule type" value="Genomic_DNA"/>
</dbReference>
<dbReference type="PANTHER" id="PTHR47481:SF29">
    <property type="entry name" value="RETROTRANSPOSON GAG DOMAIN-CONTAINING PROTEIN"/>
    <property type="match status" value="1"/>
</dbReference>
<evidence type="ECO:0000313" key="2">
    <source>
        <dbReference type="Proteomes" id="UP001454036"/>
    </source>
</evidence>
<proteinExistence type="predicted"/>
<gene>
    <name evidence="1" type="ORF">LIER_31800</name>
</gene>